<protein>
    <submittedName>
        <fullName evidence="2">Alpha/beta hydrolase</fullName>
    </submittedName>
</protein>
<evidence type="ECO:0000259" key="1">
    <source>
        <dbReference type="Pfam" id="PF00561"/>
    </source>
</evidence>
<dbReference type="InterPro" id="IPR000073">
    <property type="entry name" value="AB_hydrolase_1"/>
</dbReference>
<keyword evidence="2" id="KW-0378">Hydrolase</keyword>
<dbReference type="PANTHER" id="PTHR46438:SF11">
    <property type="entry name" value="LIPASE-RELATED"/>
    <property type="match status" value="1"/>
</dbReference>
<gene>
    <name evidence="2" type="ORF">J2I46_12100</name>
</gene>
<reference evidence="2 3" key="1">
    <citation type="submission" date="2021-03" db="EMBL/GenBank/DDBJ databases">
        <title>Fibrella sp. HMF5405 genome sequencing and assembly.</title>
        <authorList>
            <person name="Kang H."/>
            <person name="Kim H."/>
            <person name="Bae S."/>
            <person name="Joh K."/>
        </authorList>
    </citation>
    <scope>NUCLEOTIDE SEQUENCE [LARGE SCALE GENOMIC DNA]</scope>
    <source>
        <strain evidence="2 3">HMF5405</strain>
    </source>
</reference>
<comment type="caution">
    <text evidence="2">The sequence shown here is derived from an EMBL/GenBank/DDBJ whole genome shotgun (WGS) entry which is preliminary data.</text>
</comment>
<organism evidence="2 3">
    <name type="scientific">Fibrella forsythiae</name>
    <dbReference type="NCBI Taxonomy" id="2817061"/>
    <lineage>
        <taxon>Bacteria</taxon>
        <taxon>Pseudomonadati</taxon>
        <taxon>Bacteroidota</taxon>
        <taxon>Cytophagia</taxon>
        <taxon>Cytophagales</taxon>
        <taxon>Spirosomataceae</taxon>
        <taxon>Fibrella</taxon>
    </lineage>
</organism>
<name>A0ABS3JH45_9BACT</name>
<dbReference type="Pfam" id="PF00561">
    <property type="entry name" value="Abhydrolase_1"/>
    <property type="match status" value="1"/>
</dbReference>
<dbReference type="RefSeq" id="WP_207329295.1">
    <property type="nucleotide sequence ID" value="NZ_JAFMYW010000003.1"/>
</dbReference>
<sequence>MLTSIKYGSGPIVWLAFHGIGQDSSCFEPFAGQLAHTHTLYSIDLPFHGKSQTANWPAVITSSYWQSLLNTFLATHAIDRFSVVGFSMGGRFALVTAQSFANRIDEVLLLAPDGISQDPWFKLGTSTKAGRALLRFFLRNTSLFMLLGRGLVRVGLLNAALLRFVAATMQTPEQRTQIYRSWTGFRSLDTNMTNFAEVMTTFGVRVRLFLGQYDAVLPRQQTRPLEVALPTCEVTVLSTGHTSLVRRVAMQL</sequence>
<dbReference type="Proteomes" id="UP000664628">
    <property type="component" value="Unassembled WGS sequence"/>
</dbReference>
<dbReference type="EMBL" id="JAFMYW010000003">
    <property type="protein sequence ID" value="MBO0949329.1"/>
    <property type="molecule type" value="Genomic_DNA"/>
</dbReference>
<evidence type="ECO:0000313" key="2">
    <source>
        <dbReference type="EMBL" id="MBO0949329.1"/>
    </source>
</evidence>
<proteinExistence type="predicted"/>
<dbReference type="InterPro" id="IPR029058">
    <property type="entry name" value="AB_hydrolase_fold"/>
</dbReference>
<dbReference type="SUPFAM" id="SSF53474">
    <property type="entry name" value="alpha/beta-Hydrolases"/>
    <property type="match status" value="1"/>
</dbReference>
<feature type="domain" description="AB hydrolase-1" evidence="1">
    <location>
        <begin position="17"/>
        <end position="164"/>
    </location>
</feature>
<accession>A0ABS3JH45</accession>
<dbReference type="PANTHER" id="PTHR46438">
    <property type="entry name" value="ALPHA/BETA-HYDROLASES SUPERFAMILY PROTEIN"/>
    <property type="match status" value="1"/>
</dbReference>
<dbReference type="Gene3D" id="3.40.50.1820">
    <property type="entry name" value="alpha/beta hydrolase"/>
    <property type="match status" value="1"/>
</dbReference>
<keyword evidence="3" id="KW-1185">Reference proteome</keyword>
<evidence type="ECO:0000313" key="3">
    <source>
        <dbReference type="Proteomes" id="UP000664628"/>
    </source>
</evidence>
<dbReference type="GO" id="GO:0016787">
    <property type="term" value="F:hydrolase activity"/>
    <property type="evidence" value="ECO:0007669"/>
    <property type="project" value="UniProtKB-KW"/>
</dbReference>